<dbReference type="SUPFAM" id="SSF54909">
    <property type="entry name" value="Dimeric alpha+beta barrel"/>
    <property type="match status" value="1"/>
</dbReference>
<gene>
    <name evidence="2" type="ORF">D0Z08_15210</name>
</gene>
<evidence type="ECO:0000313" key="2">
    <source>
        <dbReference type="EMBL" id="RHW26305.1"/>
    </source>
</evidence>
<dbReference type="AlphaFoldDB" id="A0A417Y129"/>
<protein>
    <submittedName>
        <fullName evidence="2">DUF1330 domain-containing protein</fullName>
    </submittedName>
</protein>
<reference evidence="2 3" key="1">
    <citation type="submission" date="2018-09" db="EMBL/GenBank/DDBJ databases">
        <title>Genome sequencing of Nocardioides immobilis CCTCC AB 2017083 for comparison to Nocardioides silvaticus.</title>
        <authorList>
            <person name="Li C."/>
            <person name="Wang G."/>
        </authorList>
    </citation>
    <scope>NUCLEOTIDE SEQUENCE [LARGE SCALE GENOMIC DNA]</scope>
    <source>
        <strain evidence="2 3">CCTCC AB 2017083</strain>
    </source>
</reference>
<proteinExistence type="predicted"/>
<dbReference type="Pfam" id="PF07045">
    <property type="entry name" value="DUF1330"/>
    <property type="match status" value="1"/>
</dbReference>
<dbReference type="InterPro" id="IPR010753">
    <property type="entry name" value="DUF1330"/>
</dbReference>
<dbReference type="Proteomes" id="UP000283644">
    <property type="component" value="Unassembled WGS sequence"/>
</dbReference>
<dbReference type="OrthoDB" id="516779at2"/>
<feature type="domain" description="DUF1330" evidence="1">
    <location>
        <begin position="9"/>
        <end position="94"/>
    </location>
</feature>
<dbReference type="RefSeq" id="WP_118926091.1">
    <property type="nucleotide sequence ID" value="NZ_QXGH01000018.1"/>
</dbReference>
<organism evidence="2 3">
    <name type="scientific">Nocardioides immobilis</name>
    <dbReference type="NCBI Taxonomy" id="2049295"/>
    <lineage>
        <taxon>Bacteria</taxon>
        <taxon>Bacillati</taxon>
        <taxon>Actinomycetota</taxon>
        <taxon>Actinomycetes</taxon>
        <taxon>Propionibacteriales</taxon>
        <taxon>Nocardioidaceae</taxon>
        <taxon>Nocardioides</taxon>
    </lineage>
</organism>
<name>A0A417Y129_9ACTN</name>
<dbReference type="Gene3D" id="3.30.70.100">
    <property type="match status" value="1"/>
</dbReference>
<evidence type="ECO:0000313" key="3">
    <source>
        <dbReference type="Proteomes" id="UP000283644"/>
    </source>
</evidence>
<comment type="caution">
    <text evidence="2">The sequence shown here is derived from an EMBL/GenBank/DDBJ whole genome shotgun (WGS) entry which is preliminary data.</text>
</comment>
<dbReference type="InterPro" id="IPR011008">
    <property type="entry name" value="Dimeric_a/b-barrel"/>
</dbReference>
<evidence type="ECO:0000259" key="1">
    <source>
        <dbReference type="Pfam" id="PF07045"/>
    </source>
</evidence>
<keyword evidence="3" id="KW-1185">Reference proteome</keyword>
<accession>A0A417Y129</accession>
<sequence length="122" mass="13703">MSENARGGKVYALNLFDLEDDEKYLSYFSRLPVEIPAHGGRPIALGRFRANVTGDLTPRQILILVEWESQAAFDSFRDDPALADLHPLRVHGSSSYIWQLFDGLDLTDPGLTLDEVLGMLQR</sequence>
<dbReference type="EMBL" id="QXGH01000018">
    <property type="protein sequence ID" value="RHW26305.1"/>
    <property type="molecule type" value="Genomic_DNA"/>
</dbReference>